<reference evidence="1" key="1">
    <citation type="submission" date="2021-02" db="EMBL/GenBank/DDBJ databases">
        <authorList>
            <person name="Nowell W R."/>
        </authorList>
    </citation>
    <scope>NUCLEOTIDE SEQUENCE</scope>
</reference>
<dbReference type="EMBL" id="CAJOBA010049893">
    <property type="protein sequence ID" value="CAF4228702.1"/>
    <property type="molecule type" value="Genomic_DNA"/>
</dbReference>
<proteinExistence type="predicted"/>
<gene>
    <name evidence="1" type="ORF">OVA965_LOCUS34025</name>
    <name evidence="2" type="ORF">TMI583_LOCUS34935</name>
</gene>
<comment type="caution">
    <text evidence="1">The sequence shown here is derived from an EMBL/GenBank/DDBJ whole genome shotgun (WGS) entry which is preliminary data.</text>
</comment>
<evidence type="ECO:0000313" key="3">
    <source>
        <dbReference type="Proteomes" id="UP000677228"/>
    </source>
</evidence>
<dbReference type="Proteomes" id="UP000682733">
    <property type="component" value="Unassembled WGS sequence"/>
</dbReference>
<name>A0A8S2FCZ0_9BILA</name>
<organism evidence="1 3">
    <name type="scientific">Didymodactylos carnosus</name>
    <dbReference type="NCBI Taxonomy" id="1234261"/>
    <lineage>
        <taxon>Eukaryota</taxon>
        <taxon>Metazoa</taxon>
        <taxon>Spiralia</taxon>
        <taxon>Gnathifera</taxon>
        <taxon>Rotifera</taxon>
        <taxon>Eurotatoria</taxon>
        <taxon>Bdelloidea</taxon>
        <taxon>Philodinida</taxon>
        <taxon>Philodinidae</taxon>
        <taxon>Didymodactylos</taxon>
    </lineage>
</organism>
<accession>A0A8S2FCZ0</accession>
<dbReference type="Proteomes" id="UP000677228">
    <property type="component" value="Unassembled WGS sequence"/>
</dbReference>
<sequence length="122" mass="14445">MEHVVEKDNDLKFVSYDIGVDDKSIFDLIWTFLKTSPESFGWTRDDNLNMFHYIDILDRGSQAVVMKVKILNDNQIQGVPKVPEKDRVKWGDYVKFCRALRYLSKNFFNFTDFCVRFVQSCN</sequence>
<evidence type="ECO:0000313" key="1">
    <source>
        <dbReference type="EMBL" id="CAF1430589.1"/>
    </source>
</evidence>
<protein>
    <submittedName>
        <fullName evidence="1">Uncharacterized protein</fullName>
    </submittedName>
</protein>
<dbReference type="AlphaFoldDB" id="A0A8S2FCZ0"/>
<evidence type="ECO:0000313" key="2">
    <source>
        <dbReference type="EMBL" id="CAF4228702.1"/>
    </source>
</evidence>
<dbReference type="EMBL" id="CAJNOK010028110">
    <property type="protein sequence ID" value="CAF1430589.1"/>
    <property type="molecule type" value="Genomic_DNA"/>
</dbReference>